<protein>
    <submittedName>
        <fullName evidence="5">Efflux RND transporter periplasmic adaptor subunit</fullName>
    </submittedName>
</protein>
<feature type="domain" description="YknX-like C-terminal permuted SH3-like" evidence="4">
    <location>
        <begin position="281"/>
        <end position="345"/>
    </location>
</feature>
<comment type="similarity">
    <text evidence="1">Belongs to the membrane fusion protein (MFP) (TC 8.A.1) family.</text>
</comment>
<dbReference type="GO" id="GO:0015562">
    <property type="term" value="F:efflux transmembrane transporter activity"/>
    <property type="evidence" value="ECO:0007669"/>
    <property type="project" value="TreeGrafter"/>
</dbReference>
<evidence type="ECO:0000256" key="2">
    <source>
        <dbReference type="SAM" id="Coils"/>
    </source>
</evidence>
<proteinExistence type="inferred from homology"/>
<keyword evidence="3" id="KW-0732">Signal</keyword>
<evidence type="ECO:0000259" key="4">
    <source>
        <dbReference type="Pfam" id="PF25989"/>
    </source>
</evidence>
<feature type="signal peptide" evidence="3">
    <location>
        <begin position="1"/>
        <end position="19"/>
    </location>
</feature>
<evidence type="ECO:0000256" key="3">
    <source>
        <dbReference type="SAM" id="SignalP"/>
    </source>
</evidence>
<dbReference type="PANTHER" id="PTHR30469:SF38">
    <property type="entry name" value="HLYD FAMILY SECRETION PROTEIN"/>
    <property type="match status" value="1"/>
</dbReference>
<dbReference type="Gene3D" id="2.40.30.170">
    <property type="match status" value="1"/>
</dbReference>
<evidence type="ECO:0000256" key="1">
    <source>
        <dbReference type="ARBA" id="ARBA00009477"/>
    </source>
</evidence>
<dbReference type="EMBL" id="CP060412">
    <property type="protein sequence ID" value="QNJ99793.1"/>
    <property type="molecule type" value="Genomic_DNA"/>
</dbReference>
<dbReference type="Proteomes" id="UP000515873">
    <property type="component" value="Chromosome"/>
</dbReference>
<dbReference type="InterPro" id="IPR058637">
    <property type="entry name" value="YknX-like_C"/>
</dbReference>
<keyword evidence="6" id="KW-1185">Reference proteome</keyword>
<organism evidence="5 6">
    <name type="scientific">Dyella telluris</name>
    <dbReference type="NCBI Taxonomy" id="2763498"/>
    <lineage>
        <taxon>Bacteria</taxon>
        <taxon>Pseudomonadati</taxon>
        <taxon>Pseudomonadota</taxon>
        <taxon>Gammaproteobacteria</taxon>
        <taxon>Lysobacterales</taxon>
        <taxon>Rhodanobacteraceae</taxon>
        <taxon>Dyella</taxon>
    </lineage>
</organism>
<dbReference type="Gene3D" id="1.10.287.470">
    <property type="entry name" value="Helix hairpin bin"/>
    <property type="match status" value="1"/>
</dbReference>
<feature type="coiled-coil region" evidence="2">
    <location>
        <begin position="132"/>
        <end position="159"/>
    </location>
</feature>
<dbReference type="KEGG" id="dtl:H8F01_11615"/>
<name>A0A7G8PZ36_9GAMM</name>
<dbReference type="Pfam" id="PF25989">
    <property type="entry name" value="YknX_C"/>
    <property type="match status" value="1"/>
</dbReference>
<accession>A0A7G8PZ36</accession>
<dbReference type="InterPro" id="IPR006143">
    <property type="entry name" value="RND_pump_MFP"/>
</dbReference>
<dbReference type="RefSeq" id="WP_187055285.1">
    <property type="nucleotide sequence ID" value="NZ_CP060412.1"/>
</dbReference>
<reference evidence="5 6" key="1">
    <citation type="submission" date="2020-08" db="EMBL/GenBank/DDBJ databases">
        <title>Dyella sp. G9 isolated from forest soil.</title>
        <authorList>
            <person name="Fu J."/>
            <person name="Qiu L."/>
        </authorList>
    </citation>
    <scope>NUCLEOTIDE SEQUENCE [LARGE SCALE GENOMIC DNA]</scope>
    <source>
        <strain evidence="5 6">G9</strain>
    </source>
</reference>
<evidence type="ECO:0000313" key="5">
    <source>
        <dbReference type="EMBL" id="QNJ99793.1"/>
    </source>
</evidence>
<dbReference type="PROSITE" id="PS51257">
    <property type="entry name" value="PROKAR_LIPOPROTEIN"/>
    <property type="match status" value="1"/>
</dbReference>
<dbReference type="PANTHER" id="PTHR30469">
    <property type="entry name" value="MULTIDRUG RESISTANCE PROTEIN MDTA"/>
    <property type="match status" value="1"/>
</dbReference>
<dbReference type="AlphaFoldDB" id="A0A7G8PZ36"/>
<gene>
    <name evidence="5" type="ORF">H8F01_11615</name>
</gene>
<dbReference type="SUPFAM" id="SSF111369">
    <property type="entry name" value="HlyD-like secretion proteins"/>
    <property type="match status" value="1"/>
</dbReference>
<keyword evidence="2" id="KW-0175">Coiled coil</keyword>
<dbReference type="GO" id="GO:1990281">
    <property type="term" value="C:efflux pump complex"/>
    <property type="evidence" value="ECO:0007669"/>
    <property type="project" value="TreeGrafter"/>
</dbReference>
<feature type="chain" id="PRO_5028828402" evidence="3">
    <location>
        <begin position="20"/>
        <end position="353"/>
    </location>
</feature>
<dbReference type="Gene3D" id="2.40.420.20">
    <property type="match status" value="1"/>
</dbReference>
<sequence>MTYRLPWIVVTLATGALMACSLTGCSHGESPDDATVSAAVTTVPLKQGSLPDTVAAYGSAGPAADAAQVINVQAAGRVQRWNVTAGASVKRGQSLLSFALAPAAVAAYQQAVTAQTLAEAQRAHTAQLLSQQLATRDQLDQAEKALRDAQSNLDALVQQQGRTATVDVTAPFDGTVVTVDAQQGDNLQPGAPLLTVQRGDGLVVTAGVERDAMTRVQVGARAELVPIDGGESMHGTVRRVARTLNKATHQLDVEIVPDGALVGGEGFRADIVVGQWQGWLLPRDAVQGDDEGHHVFQVADGKAKSVPVKVLGETGEVTVATGALDAKLPLVTEGATQLDDGMAVRLPSEKAKP</sequence>
<evidence type="ECO:0000313" key="6">
    <source>
        <dbReference type="Proteomes" id="UP000515873"/>
    </source>
</evidence>
<dbReference type="NCBIfam" id="TIGR01730">
    <property type="entry name" value="RND_mfp"/>
    <property type="match status" value="1"/>
</dbReference>
<dbReference type="Gene3D" id="2.40.50.100">
    <property type="match status" value="1"/>
</dbReference>